<dbReference type="InterPro" id="IPR027417">
    <property type="entry name" value="P-loop_NTPase"/>
</dbReference>
<sequence>MSPGIQRKKLEEAENYNEMLDLFIIGRMIGGCWFDHVKGWYTNQDKYNILFLRYEDMIKILRDGGKHLLHGLIEWVAGLESAWRCCHGCGVMEEVPVMFLGFSCQGEGSSLSS</sequence>
<evidence type="ECO:0000259" key="2">
    <source>
        <dbReference type="Pfam" id="PF00685"/>
    </source>
</evidence>
<keyword evidence="1" id="KW-0808">Transferase</keyword>
<dbReference type="EMBL" id="JAOPHQ010000569">
    <property type="protein sequence ID" value="KAK0154370.1"/>
    <property type="molecule type" value="Genomic_DNA"/>
</dbReference>
<dbReference type="Pfam" id="PF00685">
    <property type="entry name" value="Sulfotransfer_1"/>
    <property type="match status" value="1"/>
</dbReference>
<comment type="similarity">
    <text evidence="1">Belongs to the sulfotransferase 1 family.</text>
</comment>
<dbReference type="Proteomes" id="UP001174136">
    <property type="component" value="Unassembled WGS sequence"/>
</dbReference>
<keyword evidence="4" id="KW-1185">Reference proteome</keyword>
<accession>A0AA47PAD8</accession>
<reference evidence="3" key="1">
    <citation type="journal article" date="2023" name="Front. Mar. Sci.">
        <title>A new Merluccius polli reference genome to investigate the effects of global change in West African waters.</title>
        <authorList>
            <person name="Mateo J.L."/>
            <person name="Blanco-Fernandez C."/>
            <person name="Garcia-Vazquez E."/>
            <person name="Machado-Schiaffino G."/>
        </authorList>
    </citation>
    <scope>NUCLEOTIDE SEQUENCE</scope>
    <source>
        <strain evidence="3">C29</strain>
        <tissue evidence="3">Fin</tissue>
    </source>
</reference>
<dbReference type="GO" id="GO:0008146">
    <property type="term" value="F:sulfotransferase activity"/>
    <property type="evidence" value="ECO:0007669"/>
    <property type="project" value="InterPro"/>
</dbReference>
<dbReference type="Gene3D" id="3.40.50.300">
    <property type="entry name" value="P-loop containing nucleotide triphosphate hydrolases"/>
    <property type="match status" value="1"/>
</dbReference>
<feature type="domain" description="Sulfotransferase" evidence="2">
    <location>
        <begin position="9"/>
        <end position="62"/>
    </location>
</feature>
<dbReference type="EC" id="2.8.2.-" evidence="1"/>
<evidence type="ECO:0000313" key="3">
    <source>
        <dbReference type="EMBL" id="KAK0154370.1"/>
    </source>
</evidence>
<organism evidence="3 4">
    <name type="scientific">Merluccius polli</name>
    <name type="common">Benguela hake</name>
    <name type="synonym">Merluccius cadenati</name>
    <dbReference type="NCBI Taxonomy" id="89951"/>
    <lineage>
        <taxon>Eukaryota</taxon>
        <taxon>Metazoa</taxon>
        <taxon>Chordata</taxon>
        <taxon>Craniata</taxon>
        <taxon>Vertebrata</taxon>
        <taxon>Euteleostomi</taxon>
        <taxon>Actinopterygii</taxon>
        <taxon>Neopterygii</taxon>
        <taxon>Teleostei</taxon>
        <taxon>Neoteleostei</taxon>
        <taxon>Acanthomorphata</taxon>
        <taxon>Zeiogadaria</taxon>
        <taxon>Gadariae</taxon>
        <taxon>Gadiformes</taxon>
        <taxon>Gadoidei</taxon>
        <taxon>Merlucciidae</taxon>
        <taxon>Merluccius</taxon>
    </lineage>
</organism>
<dbReference type="InterPro" id="IPR000863">
    <property type="entry name" value="Sulfotransferase_dom"/>
</dbReference>
<dbReference type="AlphaFoldDB" id="A0AA47PAD8"/>
<evidence type="ECO:0000313" key="4">
    <source>
        <dbReference type="Proteomes" id="UP001174136"/>
    </source>
</evidence>
<protein>
    <recommendedName>
        <fullName evidence="1">Sulfotransferase</fullName>
        <ecNumber evidence="1">2.8.2.-</ecNumber>
    </recommendedName>
</protein>
<gene>
    <name evidence="3" type="primary">SULT3A1_1</name>
    <name evidence="3" type="ORF">N1851_003524</name>
</gene>
<evidence type="ECO:0000256" key="1">
    <source>
        <dbReference type="RuleBase" id="RU361155"/>
    </source>
</evidence>
<name>A0AA47PAD8_MERPO</name>
<comment type="caution">
    <text evidence="3">The sequence shown here is derived from an EMBL/GenBank/DDBJ whole genome shotgun (WGS) entry which is preliminary data.</text>
</comment>
<proteinExistence type="inferred from homology"/>
<dbReference type="SUPFAM" id="SSF52540">
    <property type="entry name" value="P-loop containing nucleoside triphosphate hydrolases"/>
    <property type="match status" value="1"/>
</dbReference>